<evidence type="ECO:0000313" key="9">
    <source>
        <dbReference type="Proteomes" id="UP001634394"/>
    </source>
</evidence>
<organism evidence="8 9">
    <name type="scientific">Sinanodonta woodiana</name>
    <name type="common">Chinese pond mussel</name>
    <name type="synonym">Anodonta woodiana</name>
    <dbReference type="NCBI Taxonomy" id="1069815"/>
    <lineage>
        <taxon>Eukaryota</taxon>
        <taxon>Metazoa</taxon>
        <taxon>Spiralia</taxon>
        <taxon>Lophotrochozoa</taxon>
        <taxon>Mollusca</taxon>
        <taxon>Bivalvia</taxon>
        <taxon>Autobranchia</taxon>
        <taxon>Heteroconchia</taxon>
        <taxon>Palaeoheterodonta</taxon>
        <taxon>Unionida</taxon>
        <taxon>Unionoidea</taxon>
        <taxon>Unionidae</taxon>
        <taxon>Unioninae</taxon>
        <taxon>Sinanodonta</taxon>
    </lineage>
</organism>
<comment type="subcellular location">
    <subcellularLocation>
        <location evidence="1">Secreted</location>
    </subcellularLocation>
</comment>
<evidence type="ECO:0000256" key="3">
    <source>
        <dbReference type="ARBA" id="ARBA00022525"/>
    </source>
</evidence>
<dbReference type="Gene3D" id="2.10.90.10">
    <property type="entry name" value="Cystine-knot cytokines"/>
    <property type="match status" value="1"/>
</dbReference>
<feature type="domain" description="TGF-beta family profile" evidence="7">
    <location>
        <begin position="499"/>
        <end position="628"/>
    </location>
</feature>
<feature type="transmembrane region" description="Helical" evidence="6">
    <location>
        <begin position="6"/>
        <end position="27"/>
    </location>
</feature>
<evidence type="ECO:0000313" key="8">
    <source>
        <dbReference type="EMBL" id="KAL3868479.1"/>
    </source>
</evidence>
<proteinExistence type="inferred from homology"/>
<dbReference type="PROSITE" id="PS51362">
    <property type="entry name" value="TGF_BETA_2"/>
    <property type="match status" value="1"/>
</dbReference>
<evidence type="ECO:0000256" key="6">
    <source>
        <dbReference type="SAM" id="Phobius"/>
    </source>
</evidence>
<comment type="caution">
    <text evidence="8">The sequence shown here is derived from an EMBL/GenBank/DDBJ whole genome shotgun (WGS) entry which is preliminary data.</text>
</comment>
<feature type="compositionally biased region" description="Basic and acidic residues" evidence="5">
    <location>
        <begin position="186"/>
        <end position="198"/>
    </location>
</feature>
<evidence type="ECO:0000256" key="1">
    <source>
        <dbReference type="ARBA" id="ARBA00004613"/>
    </source>
</evidence>
<sequence length="628" mass="72085">MCGANMYRHSLSVLILCMFEVFILIHARNLALMKRKNDQSFPNSVMDNESRVADFVSKDPLNETRWNYFSFLKLRRSSKLLDLNNRHVGRKDNIKKSNLNEVNKRFLKRRLRSLEGENIEFLGVASHTENVNLDSLGRYKIQKRQVQNTKDNSSHINDPKKASDRTQTHRNHTNSRHSYEAPLSSKKFESGFHSDGTSDHTSATGDKQNRHGTVHRHRHSKHSSRPLSDSSAMVTSDAAEQHTSRNETGYENENVEHFDASTDSNSNIHPDQISPSKQANIKVASSHSYRPGFETFIQNLNVINSNKLYPFNLKDASDRHTPRLDDIPRYMQHIYLLLSKEDNKEPTGGHLPTIRAVKLSPDNSSQIPGTSFHLTGLITHENISRVDLVFETPGCENLPSHLEVVIHVSPGIGLDGAPYQELLLVSQYLSFYKADMSVFRSSLTNDNITLVLRQVGEIDKDCFQHPLLVTYKDFDMIQTRQERSANSGADTYNSTENNERERALFLEIMTPGYFNEVKPNPYACRRISWFLDMRIFEFSWYLGPTYIETNFCSGDCSYPMADASLNATNYSFIKTLFHEFTNYDMVSILHRVTCVPISYLPQSIFYIDEYKYTITTLPNMRVKDCGCR</sequence>
<dbReference type="Proteomes" id="UP001634394">
    <property type="component" value="Unassembled WGS sequence"/>
</dbReference>
<dbReference type="SMART" id="SM00204">
    <property type="entry name" value="TGFB"/>
    <property type="match status" value="1"/>
</dbReference>
<keyword evidence="6" id="KW-1133">Transmembrane helix</keyword>
<dbReference type="SUPFAM" id="SSF57501">
    <property type="entry name" value="Cystine-knot cytokines"/>
    <property type="match status" value="1"/>
</dbReference>
<dbReference type="GO" id="GO:0008083">
    <property type="term" value="F:growth factor activity"/>
    <property type="evidence" value="ECO:0007669"/>
    <property type="project" value="UniProtKB-KW"/>
</dbReference>
<accession>A0ABD3W3M0</accession>
<feature type="compositionally biased region" description="Basic residues" evidence="5">
    <location>
        <begin position="210"/>
        <end position="224"/>
    </location>
</feature>
<dbReference type="Pfam" id="PF00019">
    <property type="entry name" value="TGF_beta"/>
    <property type="match status" value="1"/>
</dbReference>
<dbReference type="InterPro" id="IPR015615">
    <property type="entry name" value="TGF-beta-rel"/>
</dbReference>
<feature type="compositionally biased region" description="Polar residues" evidence="5">
    <location>
        <begin position="144"/>
        <end position="156"/>
    </location>
</feature>
<dbReference type="EMBL" id="JBJQND010000008">
    <property type="protein sequence ID" value="KAL3868479.1"/>
    <property type="molecule type" value="Genomic_DNA"/>
</dbReference>
<keyword evidence="9" id="KW-1185">Reference proteome</keyword>
<keyword evidence="6" id="KW-0472">Membrane</keyword>
<gene>
    <name evidence="8" type="ORF">ACJMK2_041280</name>
</gene>
<comment type="similarity">
    <text evidence="2 4">Belongs to the TGF-beta family.</text>
</comment>
<evidence type="ECO:0000259" key="7">
    <source>
        <dbReference type="PROSITE" id="PS51362"/>
    </source>
</evidence>
<dbReference type="CDD" id="cd13756">
    <property type="entry name" value="TGF_beta_BMPs_GDFs"/>
    <property type="match status" value="1"/>
</dbReference>
<keyword evidence="3" id="KW-0964">Secreted</keyword>
<evidence type="ECO:0000256" key="2">
    <source>
        <dbReference type="ARBA" id="ARBA00006656"/>
    </source>
</evidence>
<reference evidence="8 9" key="1">
    <citation type="submission" date="2024-11" db="EMBL/GenBank/DDBJ databases">
        <title>Chromosome-level genome assembly of the freshwater bivalve Anodonta woodiana.</title>
        <authorList>
            <person name="Chen X."/>
        </authorList>
    </citation>
    <scope>NUCLEOTIDE SEQUENCE [LARGE SCALE GENOMIC DNA]</scope>
    <source>
        <strain evidence="8">MN2024</strain>
        <tissue evidence="8">Gills</tissue>
    </source>
</reference>
<dbReference type="AlphaFoldDB" id="A0ABD3W3M0"/>
<evidence type="ECO:0000256" key="4">
    <source>
        <dbReference type="RuleBase" id="RU000354"/>
    </source>
</evidence>
<name>A0ABD3W3M0_SINWO</name>
<dbReference type="InterPro" id="IPR001839">
    <property type="entry name" value="TGF-b_C"/>
</dbReference>
<feature type="region of interest" description="Disordered" evidence="5">
    <location>
        <begin position="143"/>
        <end position="252"/>
    </location>
</feature>
<dbReference type="GO" id="GO:0005576">
    <property type="term" value="C:extracellular region"/>
    <property type="evidence" value="ECO:0007669"/>
    <property type="project" value="UniProtKB-SubCell"/>
</dbReference>
<evidence type="ECO:0000256" key="5">
    <source>
        <dbReference type="SAM" id="MobiDB-lite"/>
    </source>
</evidence>
<feature type="compositionally biased region" description="Basic and acidic residues" evidence="5">
    <location>
        <begin position="157"/>
        <end position="167"/>
    </location>
</feature>
<keyword evidence="4" id="KW-0339">Growth factor</keyword>
<dbReference type="PANTHER" id="PTHR11848">
    <property type="entry name" value="TGF-BETA FAMILY"/>
    <property type="match status" value="1"/>
</dbReference>
<dbReference type="InterPro" id="IPR029034">
    <property type="entry name" value="Cystine-knot_cytokine"/>
</dbReference>
<protein>
    <recommendedName>
        <fullName evidence="7">TGF-beta family profile domain-containing protein</fullName>
    </recommendedName>
</protein>
<keyword evidence="6" id="KW-0812">Transmembrane</keyword>